<dbReference type="RefSeq" id="WP_211041818.1">
    <property type="nucleotide sequence ID" value="NZ_JAELVF020000001.1"/>
</dbReference>
<reference evidence="1" key="1">
    <citation type="submission" date="2021-06" db="EMBL/GenBank/DDBJ databases">
        <title>Sequencing of actinobacteria type strains.</title>
        <authorList>
            <person name="Nguyen G.-S."/>
            <person name="Wentzel A."/>
        </authorList>
    </citation>
    <scope>NUCLEOTIDE SEQUENCE</scope>
    <source>
        <strain evidence="1">P38-E01</strain>
    </source>
</reference>
<dbReference type="AlphaFoldDB" id="A0A949N852"/>
<comment type="caution">
    <text evidence="1">The sequence shown here is derived from an EMBL/GenBank/DDBJ whole genome shotgun (WGS) entry which is preliminary data.</text>
</comment>
<dbReference type="InterPro" id="IPR036388">
    <property type="entry name" value="WH-like_DNA-bd_sf"/>
</dbReference>
<dbReference type="Proteomes" id="UP000694501">
    <property type="component" value="Unassembled WGS sequence"/>
</dbReference>
<accession>A0A949N852</accession>
<evidence type="ECO:0000313" key="2">
    <source>
        <dbReference type="Proteomes" id="UP000694501"/>
    </source>
</evidence>
<dbReference type="PANTHER" id="PTHR36221">
    <property type="entry name" value="DUF742 DOMAIN-CONTAINING PROTEIN"/>
    <property type="match status" value="1"/>
</dbReference>
<keyword evidence="2" id="KW-1185">Reference proteome</keyword>
<proteinExistence type="predicted"/>
<evidence type="ECO:0000313" key="1">
    <source>
        <dbReference type="EMBL" id="MBU7597588.1"/>
    </source>
</evidence>
<dbReference type="InterPro" id="IPR007995">
    <property type="entry name" value="DUF742"/>
</dbReference>
<gene>
    <name evidence="1" type="ORF">JGS22_008125</name>
</gene>
<dbReference type="PANTHER" id="PTHR36221:SF1">
    <property type="entry name" value="DUF742 DOMAIN-CONTAINING PROTEIN"/>
    <property type="match status" value="1"/>
</dbReference>
<organism evidence="1 2">
    <name type="scientific">Streptomyces tardus</name>
    <dbReference type="NCBI Taxonomy" id="2780544"/>
    <lineage>
        <taxon>Bacteria</taxon>
        <taxon>Bacillati</taxon>
        <taxon>Actinomycetota</taxon>
        <taxon>Actinomycetes</taxon>
        <taxon>Kitasatosporales</taxon>
        <taxon>Streptomycetaceae</taxon>
        <taxon>Streptomyces</taxon>
    </lineage>
</organism>
<dbReference type="Pfam" id="PF05331">
    <property type="entry name" value="DUF742"/>
    <property type="match status" value="1"/>
</dbReference>
<dbReference type="Gene3D" id="1.10.10.10">
    <property type="entry name" value="Winged helix-like DNA-binding domain superfamily/Winged helix DNA-binding domain"/>
    <property type="match status" value="1"/>
</dbReference>
<sequence length="117" mass="12651">MSGREGRRLVPAYMATGGRAQPSRNTLDRLTLLSAASSRLPDRLPPAERQLAVLVRGGALSLAEAAAYLKLPVSVVRVLVADLVDTGFLNARAPIPLAEQHDQKFLERVLDGLRAIR</sequence>
<protein>
    <submittedName>
        <fullName evidence="1">DUF742 domain-containing protein</fullName>
    </submittedName>
</protein>
<name>A0A949N852_9ACTN</name>
<dbReference type="EMBL" id="JAELVF020000001">
    <property type="protein sequence ID" value="MBU7597588.1"/>
    <property type="molecule type" value="Genomic_DNA"/>
</dbReference>